<dbReference type="Proteomes" id="UP000886722">
    <property type="component" value="Unassembled WGS sequence"/>
</dbReference>
<dbReference type="PANTHER" id="PTHR10695">
    <property type="entry name" value="DEPHOSPHO-COA KINASE-RELATED"/>
    <property type="match status" value="1"/>
</dbReference>
<dbReference type="Pfam" id="PF01121">
    <property type="entry name" value="CoaE"/>
    <property type="match status" value="1"/>
</dbReference>
<comment type="subcellular location">
    <subcellularLocation>
        <location evidence="5">Cytoplasm</location>
    </subcellularLocation>
</comment>
<evidence type="ECO:0000256" key="6">
    <source>
        <dbReference type="NCBIfam" id="TIGR00152"/>
    </source>
</evidence>
<dbReference type="InterPro" id="IPR001977">
    <property type="entry name" value="Depp_CoAkinase"/>
</dbReference>
<dbReference type="NCBIfam" id="TIGR00152">
    <property type="entry name" value="dephospho-CoA kinase"/>
    <property type="match status" value="1"/>
</dbReference>
<dbReference type="AlphaFoldDB" id="A0A9D1KCE2"/>
<comment type="pathway">
    <text evidence="5">Cofactor biosynthesis; coenzyme A biosynthesis; CoA from (R)-pantothenate: step 5/5.</text>
</comment>
<keyword evidence="4 5" id="KW-0173">Coenzyme A biosynthesis</keyword>
<comment type="caution">
    <text evidence="7">The sequence shown here is derived from an EMBL/GenBank/DDBJ whole genome shotgun (WGS) entry which is preliminary data.</text>
</comment>
<reference evidence="7" key="1">
    <citation type="submission" date="2020-10" db="EMBL/GenBank/DDBJ databases">
        <authorList>
            <person name="Gilroy R."/>
        </authorList>
    </citation>
    <scope>NUCLEOTIDE SEQUENCE</scope>
    <source>
        <strain evidence="7">21143</strain>
    </source>
</reference>
<dbReference type="GO" id="GO:0005737">
    <property type="term" value="C:cytoplasm"/>
    <property type="evidence" value="ECO:0007669"/>
    <property type="project" value="UniProtKB-SubCell"/>
</dbReference>
<reference evidence="7" key="2">
    <citation type="journal article" date="2021" name="PeerJ">
        <title>Extensive microbial diversity within the chicken gut microbiome revealed by metagenomics and culture.</title>
        <authorList>
            <person name="Gilroy R."/>
            <person name="Ravi A."/>
            <person name="Getino M."/>
            <person name="Pursley I."/>
            <person name="Horton D.L."/>
            <person name="Alikhan N.F."/>
            <person name="Baker D."/>
            <person name="Gharbi K."/>
            <person name="Hall N."/>
            <person name="Watson M."/>
            <person name="Adriaenssens E.M."/>
            <person name="Foster-Nyarko E."/>
            <person name="Jarju S."/>
            <person name="Secka A."/>
            <person name="Antonio M."/>
            <person name="Oren A."/>
            <person name="Chaudhuri R.R."/>
            <person name="La Ragione R."/>
            <person name="Hildebrand F."/>
            <person name="Pallen M.J."/>
        </authorList>
    </citation>
    <scope>NUCLEOTIDE SEQUENCE</scope>
    <source>
        <strain evidence="7">21143</strain>
    </source>
</reference>
<dbReference type="GO" id="GO:0015937">
    <property type="term" value="P:coenzyme A biosynthetic process"/>
    <property type="evidence" value="ECO:0007669"/>
    <property type="project" value="UniProtKB-UniRule"/>
</dbReference>
<evidence type="ECO:0000256" key="2">
    <source>
        <dbReference type="ARBA" id="ARBA00022741"/>
    </source>
</evidence>
<proteinExistence type="inferred from homology"/>
<dbReference type="EC" id="2.7.1.24" evidence="5 6"/>
<evidence type="ECO:0000256" key="4">
    <source>
        <dbReference type="ARBA" id="ARBA00022993"/>
    </source>
</evidence>
<keyword evidence="5 7" id="KW-0808">Transferase</keyword>
<dbReference type="PANTHER" id="PTHR10695:SF46">
    <property type="entry name" value="BIFUNCTIONAL COENZYME A SYNTHASE-RELATED"/>
    <property type="match status" value="1"/>
</dbReference>
<dbReference type="GO" id="GO:0005524">
    <property type="term" value="F:ATP binding"/>
    <property type="evidence" value="ECO:0007669"/>
    <property type="project" value="UniProtKB-UniRule"/>
</dbReference>
<evidence type="ECO:0000313" key="7">
    <source>
        <dbReference type="EMBL" id="HIT38484.1"/>
    </source>
</evidence>
<keyword evidence="5 7" id="KW-0418">Kinase</keyword>
<dbReference type="GO" id="GO:0004140">
    <property type="term" value="F:dephospho-CoA kinase activity"/>
    <property type="evidence" value="ECO:0007669"/>
    <property type="project" value="UniProtKB-UniRule"/>
</dbReference>
<name>A0A9D1KCE2_9BACT</name>
<keyword evidence="5" id="KW-0963">Cytoplasm</keyword>
<feature type="binding site" evidence="5">
    <location>
        <begin position="11"/>
        <end position="16"/>
    </location>
    <ligand>
        <name>ATP</name>
        <dbReference type="ChEBI" id="CHEBI:30616"/>
    </ligand>
</feature>
<dbReference type="InterPro" id="IPR027417">
    <property type="entry name" value="P-loop_NTPase"/>
</dbReference>
<evidence type="ECO:0000256" key="1">
    <source>
        <dbReference type="ARBA" id="ARBA00009018"/>
    </source>
</evidence>
<protein>
    <recommendedName>
        <fullName evidence="5 6">Dephospho-CoA kinase</fullName>
        <ecNumber evidence="5 6">2.7.1.24</ecNumber>
    </recommendedName>
    <alternativeName>
        <fullName evidence="5">Dephosphocoenzyme A kinase</fullName>
    </alternativeName>
</protein>
<dbReference type="Gene3D" id="3.40.50.300">
    <property type="entry name" value="P-loop containing nucleotide triphosphate hydrolases"/>
    <property type="match status" value="1"/>
</dbReference>
<keyword evidence="2 5" id="KW-0547">Nucleotide-binding</keyword>
<evidence type="ECO:0000313" key="8">
    <source>
        <dbReference type="Proteomes" id="UP000886722"/>
    </source>
</evidence>
<sequence length="192" mass="21356">MEIIGVTGGIGSGKSVVCRFLRILGYSVYDSDERAKMLMDSSASIKSALVAEFGADVCIDGVWDRRRLAEIVFADAMALNRLNAIVHPAVKSDFKEWCERRQGERAVFIESAILIEAGFSDVVDTIWLVTASEEIRVERIMSRNGCTRQEAMSRIHSQKSDAEKEKFASRIIHNSDKKPLIPQIFSALSVLS</sequence>
<accession>A0A9D1KCE2</accession>
<dbReference type="EMBL" id="DVKT01000002">
    <property type="protein sequence ID" value="HIT38484.1"/>
    <property type="molecule type" value="Genomic_DNA"/>
</dbReference>
<keyword evidence="3 5" id="KW-0067">ATP-binding</keyword>
<comment type="function">
    <text evidence="5">Catalyzes the phosphorylation of the 3'-hydroxyl group of dephosphocoenzyme A to form coenzyme A.</text>
</comment>
<dbReference type="HAMAP" id="MF_00376">
    <property type="entry name" value="Dephospho_CoA_kinase"/>
    <property type="match status" value="1"/>
</dbReference>
<comment type="catalytic activity">
    <reaction evidence="5">
        <text>3'-dephospho-CoA + ATP = ADP + CoA + H(+)</text>
        <dbReference type="Rhea" id="RHEA:18245"/>
        <dbReference type="ChEBI" id="CHEBI:15378"/>
        <dbReference type="ChEBI" id="CHEBI:30616"/>
        <dbReference type="ChEBI" id="CHEBI:57287"/>
        <dbReference type="ChEBI" id="CHEBI:57328"/>
        <dbReference type="ChEBI" id="CHEBI:456216"/>
        <dbReference type="EC" id="2.7.1.24"/>
    </reaction>
</comment>
<evidence type="ECO:0000256" key="5">
    <source>
        <dbReference type="HAMAP-Rule" id="MF_00376"/>
    </source>
</evidence>
<evidence type="ECO:0000256" key="3">
    <source>
        <dbReference type="ARBA" id="ARBA00022840"/>
    </source>
</evidence>
<gene>
    <name evidence="5" type="primary">coaE</name>
    <name evidence="7" type="ORF">IAD06_00365</name>
</gene>
<dbReference type="PROSITE" id="PS51219">
    <property type="entry name" value="DPCK"/>
    <property type="match status" value="1"/>
</dbReference>
<organism evidence="7 8">
    <name type="scientific">Candidatus Caccoplasma intestinavium</name>
    <dbReference type="NCBI Taxonomy" id="2840716"/>
    <lineage>
        <taxon>Bacteria</taxon>
        <taxon>Pseudomonadati</taxon>
        <taxon>Bacteroidota</taxon>
        <taxon>Bacteroidia</taxon>
        <taxon>Bacteroidales</taxon>
        <taxon>Bacteroidaceae</taxon>
        <taxon>Bacteroidaceae incertae sedis</taxon>
        <taxon>Candidatus Caccoplasma</taxon>
    </lineage>
</organism>
<dbReference type="CDD" id="cd02022">
    <property type="entry name" value="DPCK"/>
    <property type="match status" value="1"/>
</dbReference>
<dbReference type="SUPFAM" id="SSF52540">
    <property type="entry name" value="P-loop containing nucleoside triphosphate hydrolases"/>
    <property type="match status" value="1"/>
</dbReference>
<comment type="similarity">
    <text evidence="1 5">Belongs to the CoaE family.</text>
</comment>